<evidence type="ECO:0000313" key="15">
    <source>
        <dbReference type="Proteomes" id="UP000323732"/>
    </source>
</evidence>
<evidence type="ECO:0000256" key="7">
    <source>
        <dbReference type="ARBA" id="ARBA00022801"/>
    </source>
</evidence>
<dbReference type="GO" id="GO:0000287">
    <property type="term" value="F:magnesium ion binding"/>
    <property type="evidence" value="ECO:0007669"/>
    <property type="project" value="UniProtKB-UniRule"/>
</dbReference>
<dbReference type="Proteomes" id="UP000323732">
    <property type="component" value="Unassembled WGS sequence"/>
</dbReference>
<keyword evidence="6 13" id="KW-0227">DNA damage</keyword>
<feature type="binding site" evidence="13">
    <location>
        <position position="62"/>
    </location>
    <ligand>
        <name>Mg(2+)</name>
        <dbReference type="ChEBI" id="CHEBI:18420"/>
    </ligand>
</feature>
<keyword evidence="8 13" id="KW-0460">Magnesium</keyword>
<comment type="cofactor">
    <cofactor evidence="13">
        <name>Mg(2+)</name>
        <dbReference type="ChEBI" id="CHEBI:18420"/>
    </cofactor>
    <text evidence="13">Binds 1 Mg(2+) ion per subunit.</text>
</comment>
<evidence type="ECO:0000256" key="6">
    <source>
        <dbReference type="ARBA" id="ARBA00022763"/>
    </source>
</evidence>
<evidence type="ECO:0000256" key="10">
    <source>
        <dbReference type="ARBA" id="ARBA00023204"/>
    </source>
</evidence>
<feature type="binding site" evidence="13">
    <location>
        <position position="93"/>
    </location>
    <ligand>
        <name>Mg(2+)</name>
        <dbReference type="ChEBI" id="CHEBI:18420"/>
    </ligand>
</feature>
<evidence type="ECO:0000256" key="11">
    <source>
        <dbReference type="ARBA" id="ARBA00023447"/>
    </source>
</evidence>
<evidence type="ECO:0000256" key="2">
    <source>
        <dbReference type="ARBA" id="ARBA00022490"/>
    </source>
</evidence>
<keyword evidence="2 13" id="KW-0963">Cytoplasm</keyword>
<comment type="similarity">
    <text evidence="11 13">Belongs to the RecU family.</text>
</comment>
<evidence type="ECO:0000256" key="12">
    <source>
        <dbReference type="ARBA" id="ARBA00029523"/>
    </source>
</evidence>
<protein>
    <recommendedName>
        <fullName evidence="12 13">Holliday junction resolvase RecU</fullName>
        <ecNumber evidence="13">3.1.21.10</ecNumber>
    </recommendedName>
    <alternativeName>
        <fullName evidence="13">Recombination protein U homolog</fullName>
    </alternativeName>
</protein>
<dbReference type="InterPro" id="IPR004612">
    <property type="entry name" value="Resolv_RecU"/>
</dbReference>
<dbReference type="InterPro" id="IPR011335">
    <property type="entry name" value="Restrct_endonuc-II-like"/>
</dbReference>
<dbReference type="AlphaFoldDB" id="A0A5D4S0Z4"/>
<keyword evidence="3 13" id="KW-0540">Nuclease</keyword>
<dbReference type="EMBL" id="VTES01000015">
    <property type="protein sequence ID" value="TYS55778.1"/>
    <property type="molecule type" value="Genomic_DNA"/>
</dbReference>
<proteinExistence type="inferred from homology"/>
<accession>A0A5D4S0Z4</accession>
<evidence type="ECO:0000256" key="8">
    <source>
        <dbReference type="ARBA" id="ARBA00022842"/>
    </source>
</evidence>
<keyword evidence="4 13" id="KW-0479">Metal-binding</keyword>
<reference evidence="14 15" key="1">
    <citation type="submission" date="2019-08" db="EMBL/GenBank/DDBJ databases">
        <title>Bacillus genomes from the desert of Cuatro Cienegas, Coahuila.</title>
        <authorList>
            <person name="Olmedo-Alvarez G."/>
        </authorList>
    </citation>
    <scope>NUCLEOTIDE SEQUENCE [LARGE SCALE GENOMIC DNA]</scope>
    <source>
        <strain evidence="14 15">CH37_1T</strain>
    </source>
</reference>
<organism evidence="14 15">
    <name type="scientific">Bacillus infantis</name>
    <dbReference type="NCBI Taxonomy" id="324767"/>
    <lineage>
        <taxon>Bacteria</taxon>
        <taxon>Bacillati</taxon>
        <taxon>Bacillota</taxon>
        <taxon>Bacilli</taxon>
        <taxon>Bacillales</taxon>
        <taxon>Bacillaceae</taxon>
        <taxon>Bacillus</taxon>
    </lineage>
</organism>
<evidence type="ECO:0000256" key="1">
    <source>
        <dbReference type="ARBA" id="ARBA00004496"/>
    </source>
</evidence>
<evidence type="ECO:0000256" key="3">
    <source>
        <dbReference type="ARBA" id="ARBA00022722"/>
    </source>
</evidence>
<comment type="catalytic activity">
    <reaction evidence="13">
        <text>Endonucleolytic cleavage at a junction such as a reciprocal single-stranded crossover between two homologous DNA duplexes (Holliday junction).</text>
        <dbReference type="EC" id="3.1.21.10"/>
    </reaction>
</comment>
<dbReference type="Gene3D" id="3.40.1350.10">
    <property type="match status" value="1"/>
</dbReference>
<keyword evidence="10 13" id="KW-0234">DNA repair</keyword>
<feature type="binding site" evidence="13">
    <location>
        <position position="75"/>
    </location>
    <ligand>
        <name>Mg(2+)</name>
        <dbReference type="ChEBI" id="CHEBI:18420"/>
    </ligand>
</feature>
<dbReference type="EC" id="3.1.21.10" evidence="13"/>
<dbReference type="Pfam" id="PF03838">
    <property type="entry name" value="RecU"/>
    <property type="match status" value="1"/>
</dbReference>
<dbReference type="HAMAP" id="MF_00130">
    <property type="entry name" value="RecU"/>
    <property type="match status" value="1"/>
</dbReference>
<evidence type="ECO:0000256" key="4">
    <source>
        <dbReference type="ARBA" id="ARBA00022723"/>
    </source>
</evidence>
<dbReference type="GO" id="GO:0008821">
    <property type="term" value="F:crossover junction DNA endonuclease activity"/>
    <property type="evidence" value="ECO:0007669"/>
    <property type="project" value="UniProtKB-EC"/>
</dbReference>
<dbReference type="SUPFAM" id="SSF52980">
    <property type="entry name" value="Restriction endonuclease-like"/>
    <property type="match status" value="1"/>
</dbReference>
<dbReference type="GO" id="GO:0005737">
    <property type="term" value="C:cytoplasm"/>
    <property type="evidence" value="ECO:0007669"/>
    <property type="project" value="UniProtKB-SubCell"/>
</dbReference>
<evidence type="ECO:0000256" key="9">
    <source>
        <dbReference type="ARBA" id="ARBA00023172"/>
    </source>
</evidence>
<comment type="subcellular location">
    <subcellularLocation>
        <location evidence="1 13">Cytoplasm</location>
    </subcellularLocation>
</comment>
<dbReference type="GO" id="GO:0006281">
    <property type="term" value="P:DNA repair"/>
    <property type="evidence" value="ECO:0007669"/>
    <property type="project" value="UniProtKB-UniRule"/>
</dbReference>
<feature type="site" description="Transition state stabilizer" evidence="13">
    <location>
        <position position="77"/>
    </location>
</feature>
<dbReference type="InterPro" id="IPR011856">
    <property type="entry name" value="tRNA_endonuc-like_dom_sf"/>
</dbReference>
<keyword evidence="5 13" id="KW-0255">Endonuclease</keyword>
<keyword evidence="7 13" id="KW-0378">Hydrolase</keyword>
<dbReference type="RefSeq" id="WP_148951143.1">
    <property type="nucleotide sequence ID" value="NZ_VTES01000015.1"/>
</dbReference>
<dbReference type="PIRSF" id="PIRSF037785">
    <property type="entry name" value="RecU"/>
    <property type="match status" value="1"/>
</dbReference>
<dbReference type="GO" id="GO:0003676">
    <property type="term" value="F:nucleic acid binding"/>
    <property type="evidence" value="ECO:0007669"/>
    <property type="project" value="InterPro"/>
</dbReference>
<gene>
    <name evidence="13" type="primary">recU</name>
    <name evidence="14" type="ORF">FZD47_25470</name>
</gene>
<keyword evidence="9 13" id="KW-0233">DNA recombination</keyword>
<dbReference type="GO" id="GO:0006310">
    <property type="term" value="P:DNA recombination"/>
    <property type="evidence" value="ECO:0007669"/>
    <property type="project" value="UniProtKB-UniRule"/>
</dbReference>
<comment type="caution">
    <text evidence="14">The sequence shown here is derived from an EMBL/GenBank/DDBJ whole genome shotgun (WGS) entry which is preliminary data.</text>
</comment>
<dbReference type="CDD" id="cd22354">
    <property type="entry name" value="RecU-like"/>
    <property type="match status" value="1"/>
</dbReference>
<comment type="function">
    <text evidence="13">Endonuclease that resolves Holliday junction intermediates in genetic recombination. Cleaves mobile four-strand junctions by introducing symmetrical nicks in paired strands. Promotes annealing of linear ssDNA with homologous dsDNA. Required for DNA repair, homologous recombination and chromosome segregation.</text>
</comment>
<sequence>MYVSHANRGMGLEMVVDMANRTYDQRGIAVIDKVPTPIKVIQKNPTTRRITDAIYEKKSGVDYLGTYNGVSIAFDAKATRNTAFPLSNLEEHQYQYLEKKHNQKAVCFLLVEFTKKDERFILPFKALKEWWEGAAAGGRKSIPYKFFKEDCYQVKSGRGIAVDYLAGL</sequence>
<evidence type="ECO:0000256" key="5">
    <source>
        <dbReference type="ARBA" id="ARBA00022759"/>
    </source>
</evidence>
<evidence type="ECO:0000313" key="14">
    <source>
        <dbReference type="EMBL" id="TYS55778.1"/>
    </source>
</evidence>
<evidence type="ECO:0000256" key="13">
    <source>
        <dbReference type="HAMAP-Rule" id="MF_00130"/>
    </source>
</evidence>
<dbReference type="GO" id="GO:0007059">
    <property type="term" value="P:chromosome segregation"/>
    <property type="evidence" value="ECO:0007669"/>
    <property type="project" value="UniProtKB-UniRule"/>
</dbReference>
<name>A0A5D4S0Z4_9BACI</name>
<comment type="caution">
    <text evidence="13">Lacks conserved residue(s) required for the propagation of feature annotation.</text>
</comment>